<organism evidence="7 8">
    <name type="scientific">Rariglobus hedericola</name>
    <dbReference type="NCBI Taxonomy" id="2597822"/>
    <lineage>
        <taxon>Bacteria</taxon>
        <taxon>Pseudomonadati</taxon>
        <taxon>Verrucomicrobiota</taxon>
        <taxon>Opitutia</taxon>
        <taxon>Opitutales</taxon>
        <taxon>Opitutaceae</taxon>
        <taxon>Rariglobus</taxon>
    </lineage>
</organism>
<feature type="transmembrane region" description="Helical" evidence="5">
    <location>
        <begin position="292"/>
        <end position="311"/>
    </location>
</feature>
<evidence type="ECO:0000256" key="4">
    <source>
        <dbReference type="ARBA" id="ARBA00023136"/>
    </source>
</evidence>
<dbReference type="PROSITE" id="PS50850">
    <property type="entry name" value="MFS"/>
    <property type="match status" value="1"/>
</dbReference>
<evidence type="ECO:0000313" key="8">
    <source>
        <dbReference type="Proteomes" id="UP000315648"/>
    </source>
</evidence>
<dbReference type="GO" id="GO:0046943">
    <property type="term" value="F:carboxylic acid transmembrane transporter activity"/>
    <property type="evidence" value="ECO:0007669"/>
    <property type="project" value="TreeGrafter"/>
</dbReference>
<dbReference type="AlphaFoldDB" id="A0A556QJ48"/>
<sequence length="415" mass="44366">MPPSPSSRSTLSEILQPAVIVGALGYFVDIYDLTLVAILRKPSLLDLGVPAADLVNSGVSLLNWQMIGMLLGGIFFGVIGDRVGRLTVLFGSILLYSLANIANGFVTSFEAYLVLRFIAGFGLAGELGGSITLVSEVLSKERRAYGTAVVATIGVMGAVVGGLVAELVHWRTSYFIGGGLGLALLFLRVSVAESGMFKQMKSAAPHVKRGDFLSLFTKWSRFSKYARCILIGLPSWFVVGVLVTFSPEFAKALNISGEVKATFAVSILYIGLTVGDLASGLLTQWMGSRRKVVLGFILLTVAWTAAYFLSADAGSRWFYTVIFGLGVGIGYWAVFVTIGAEQFGTNLRSTVATTVPNFVRGAVVPITLSFKYCKDHFGLLPGAMIVGGVCIALALWALHGLEETHGKDLDYFEPV</sequence>
<name>A0A556QJ48_9BACT</name>
<comment type="subcellular location">
    <subcellularLocation>
        <location evidence="1">Membrane</location>
        <topology evidence="1">Multi-pass membrane protein</topology>
    </subcellularLocation>
</comment>
<feature type="transmembrane region" description="Helical" evidence="5">
    <location>
        <begin position="112"/>
        <end position="134"/>
    </location>
</feature>
<keyword evidence="8" id="KW-1185">Reference proteome</keyword>
<feature type="transmembrane region" description="Helical" evidence="5">
    <location>
        <begin position="377"/>
        <end position="398"/>
    </location>
</feature>
<dbReference type="InterPro" id="IPR036259">
    <property type="entry name" value="MFS_trans_sf"/>
</dbReference>
<dbReference type="InterPro" id="IPR011701">
    <property type="entry name" value="MFS"/>
</dbReference>
<evidence type="ECO:0000256" key="3">
    <source>
        <dbReference type="ARBA" id="ARBA00022989"/>
    </source>
</evidence>
<dbReference type="SUPFAM" id="SSF103473">
    <property type="entry name" value="MFS general substrate transporter"/>
    <property type="match status" value="1"/>
</dbReference>
<dbReference type="EMBL" id="VMBG01000002">
    <property type="protein sequence ID" value="TSJ76647.1"/>
    <property type="molecule type" value="Genomic_DNA"/>
</dbReference>
<dbReference type="Proteomes" id="UP000315648">
    <property type="component" value="Unassembled WGS sequence"/>
</dbReference>
<keyword evidence="3 5" id="KW-1133">Transmembrane helix</keyword>
<evidence type="ECO:0000259" key="6">
    <source>
        <dbReference type="PROSITE" id="PS50850"/>
    </source>
</evidence>
<accession>A0A556QJ48</accession>
<feature type="transmembrane region" description="Helical" evidence="5">
    <location>
        <begin position="263"/>
        <end position="285"/>
    </location>
</feature>
<feature type="transmembrane region" description="Helical" evidence="5">
    <location>
        <begin position="146"/>
        <end position="168"/>
    </location>
</feature>
<dbReference type="Pfam" id="PF07690">
    <property type="entry name" value="MFS_1"/>
    <property type="match status" value="1"/>
</dbReference>
<proteinExistence type="predicted"/>
<dbReference type="PANTHER" id="PTHR23508:SF10">
    <property type="entry name" value="CARBOXYLIC ACID TRANSPORTER PROTEIN HOMOLOG"/>
    <property type="match status" value="1"/>
</dbReference>
<feature type="transmembrane region" description="Helical" evidence="5">
    <location>
        <begin position="317"/>
        <end position="338"/>
    </location>
</feature>
<keyword evidence="2 5" id="KW-0812">Transmembrane</keyword>
<evidence type="ECO:0000256" key="5">
    <source>
        <dbReference type="SAM" id="Phobius"/>
    </source>
</evidence>
<reference evidence="7 8" key="1">
    <citation type="submission" date="2019-07" db="EMBL/GenBank/DDBJ databases">
        <title>Description of 53C-WASEF.</title>
        <authorList>
            <person name="Pitt A."/>
            <person name="Hahn M.W."/>
        </authorList>
    </citation>
    <scope>NUCLEOTIDE SEQUENCE [LARGE SCALE GENOMIC DNA]</scope>
    <source>
        <strain evidence="7 8">53C-WASEF</strain>
    </source>
</reference>
<dbReference type="RefSeq" id="WP_144230404.1">
    <property type="nucleotide sequence ID" value="NZ_CBCRVV010000014.1"/>
</dbReference>
<dbReference type="InterPro" id="IPR020846">
    <property type="entry name" value="MFS_dom"/>
</dbReference>
<dbReference type="PANTHER" id="PTHR23508">
    <property type="entry name" value="CARBOXYLIC ACID TRANSPORTER PROTEIN HOMOLOG"/>
    <property type="match status" value="1"/>
</dbReference>
<feature type="transmembrane region" description="Helical" evidence="5">
    <location>
        <begin position="59"/>
        <end position="79"/>
    </location>
</feature>
<feature type="domain" description="Major facilitator superfamily (MFS) profile" evidence="6">
    <location>
        <begin position="18"/>
        <end position="415"/>
    </location>
</feature>
<feature type="transmembrane region" description="Helical" evidence="5">
    <location>
        <begin position="225"/>
        <end position="243"/>
    </location>
</feature>
<feature type="transmembrane region" description="Helical" evidence="5">
    <location>
        <begin position="86"/>
        <end position="106"/>
    </location>
</feature>
<evidence type="ECO:0000313" key="7">
    <source>
        <dbReference type="EMBL" id="TSJ76647.1"/>
    </source>
</evidence>
<comment type="caution">
    <text evidence="7">The sequence shown here is derived from an EMBL/GenBank/DDBJ whole genome shotgun (WGS) entry which is preliminary data.</text>
</comment>
<dbReference type="OrthoDB" id="199654at2"/>
<dbReference type="GO" id="GO:0005886">
    <property type="term" value="C:plasma membrane"/>
    <property type="evidence" value="ECO:0007669"/>
    <property type="project" value="TreeGrafter"/>
</dbReference>
<keyword evidence="4 5" id="KW-0472">Membrane</keyword>
<protein>
    <submittedName>
        <fullName evidence="7">MFS transporter</fullName>
    </submittedName>
</protein>
<dbReference type="Gene3D" id="1.20.1250.20">
    <property type="entry name" value="MFS general substrate transporter like domains"/>
    <property type="match status" value="2"/>
</dbReference>
<evidence type="ECO:0000256" key="1">
    <source>
        <dbReference type="ARBA" id="ARBA00004141"/>
    </source>
</evidence>
<evidence type="ECO:0000256" key="2">
    <source>
        <dbReference type="ARBA" id="ARBA00022692"/>
    </source>
</evidence>
<gene>
    <name evidence="7" type="ORF">FPL22_11000</name>
</gene>
<feature type="transmembrane region" description="Helical" evidence="5">
    <location>
        <begin position="174"/>
        <end position="191"/>
    </location>
</feature>